<keyword evidence="3" id="KW-1185">Reference proteome</keyword>
<reference evidence="2 4" key="1">
    <citation type="submission" date="2020-01" db="EMBL/GenBank/DDBJ databases">
        <authorList>
            <consortium name="DOE Joint Genome Institute"/>
            <person name="Haridas S."/>
            <person name="Albert R."/>
            <person name="Binder M."/>
            <person name="Bloem J."/>
            <person name="Labutti K."/>
            <person name="Salamov A."/>
            <person name="Andreopoulos B."/>
            <person name="Baker S.E."/>
            <person name="Barry K."/>
            <person name="Bills G."/>
            <person name="Bluhm B.H."/>
            <person name="Cannon C."/>
            <person name="Castanera R."/>
            <person name="Culley D.E."/>
            <person name="Daum C."/>
            <person name="Ezra D."/>
            <person name="Gonzalez J.B."/>
            <person name="Henrissat B."/>
            <person name="Kuo A."/>
            <person name="Liang C."/>
            <person name="Lipzen A."/>
            <person name="Lutzoni F."/>
            <person name="Magnuson J."/>
            <person name="Mondo S."/>
            <person name="Nolan M."/>
            <person name="Ohm R."/>
            <person name="Pangilinan J."/>
            <person name="Park H.-J."/>
            <person name="Ramirez L."/>
            <person name="Alfaro M."/>
            <person name="Sun H."/>
            <person name="Tritt A."/>
            <person name="Yoshinaga Y."/>
            <person name="Zwiers L.-H."/>
            <person name="Turgeon B.G."/>
            <person name="Goodwin S.B."/>
            <person name="Spatafora J.W."/>
            <person name="Crous P.W."/>
            <person name="Grigoriev I.V."/>
        </authorList>
    </citation>
    <scope>NUCLEOTIDE SEQUENCE</scope>
    <source>
        <strain evidence="2 4">CBS 781.70</strain>
    </source>
</reference>
<protein>
    <submittedName>
        <fullName evidence="2 4">Uncharacterized protein</fullName>
    </submittedName>
</protein>
<reference evidence="4" key="3">
    <citation type="submission" date="2025-04" db="UniProtKB">
        <authorList>
            <consortium name="RefSeq"/>
        </authorList>
    </citation>
    <scope>IDENTIFICATION</scope>
    <source>
        <strain evidence="4">CBS 781.70</strain>
    </source>
</reference>
<evidence type="ECO:0000256" key="1">
    <source>
        <dbReference type="SAM" id="MobiDB-lite"/>
    </source>
</evidence>
<dbReference type="GeneID" id="54422899"/>
<feature type="compositionally biased region" description="Polar residues" evidence="1">
    <location>
        <begin position="436"/>
        <end position="446"/>
    </location>
</feature>
<organism evidence="2">
    <name type="scientific">Eremomyces bilateralis CBS 781.70</name>
    <dbReference type="NCBI Taxonomy" id="1392243"/>
    <lineage>
        <taxon>Eukaryota</taxon>
        <taxon>Fungi</taxon>
        <taxon>Dikarya</taxon>
        <taxon>Ascomycota</taxon>
        <taxon>Pezizomycotina</taxon>
        <taxon>Dothideomycetes</taxon>
        <taxon>Dothideomycetes incertae sedis</taxon>
        <taxon>Eremomycetales</taxon>
        <taxon>Eremomycetaceae</taxon>
        <taxon>Eremomyces</taxon>
    </lineage>
</organism>
<dbReference type="RefSeq" id="XP_033534798.1">
    <property type="nucleotide sequence ID" value="XM_033682329.1"/>
</dbReference>
<feature type="compositionally biased region" description="Basic and acidic residues" evidence="1">
    <location>
        <begin position="1"/>
        <end position="11"/>
    </location>
</feature>
<feature type="compositionally biased region" description="Basic and acidic residues" evidence="1">
    <location>
        <begin position="448"/>
        <end position="459"/>
    </location>
</feature>
<accession>A0A6G1G516</accession>
<evidence type="ECO:0000313" key="2">
    <source>
        <dbReference type="EMBL" id="KAF1813167.1"/>
    </source>
</evidence>
<evidence type="ECO:0000313" key="3">
    <source>
        <dbReference type="Proteomes" id="UP000504638"/>
    </source>
</evidence>
<gene>
    <name evidence="2 4" type="ORF">P152DRAFT_502186</name>
</gene>
<name>A0A6G1G516_9PEZI</name>
<feature type="compositionally biased region" description="Polar residues" evidence="1">
    <location>
        <begin position="28"/>
        <end position="37"/>
    </location>
</feature>
<proteinExistence type="predicted"/>
<dbReference type="OrthoDB" id="5317787at2759"/>
<feature type="region of interest" description="Disordered" evidence="1">
    <location>
        <begin position="1"/>
        <end position="77"/>
    </location>
</feature>
<evidence type="ECO:0000313" key="4">
    <source>
        <dbReference type="RefSeq" id="XP_033534798.1"/>
    </source>
</evidence>
<dbReference type="Proteomes" id="UP000504638">
    <property type="component" value="Unplaced"/>
</dbReference>
<feature type="region of interest" description="Disordered" evidence="1">
    <location>
        <begin position="431"/>
        <end position="459"/>
    </location>
</feature>
<sequence length="459" mass="51616">MNTEIHWKDQQPSDASIPSTAPKGSVGSYDTHSTAPTEDSRPIHIPRSETCYGRLEGRGVAKHQSHRTDPRFDSRSSVVTYTSTIASEEEPKEEDSVESEYDIRVEPRPIHPTSAIAATPRDFADVFPASKRLLIGHDDSTSDGNLNLRLDSEVTVRGSKRLLTLFHLRMYDLRDREMSFRRYCRDSGREVCRSRRLHQNVADGKGRSPLQKKLGGALANFWPKPGSKDGVFAAKRHDSGYASSPVLDLETSSLSSSGSSTKALPETNTIKMEFSNYALVDLKRRGASAGQGKRYEFEYWGYLYEWKRHVARDNDRDEEEVSFHLFRSDGDDELARITPLHLSEAQIRHEQRNGGWISPCIMELLDQDLQSSQDVVVVATGLIALVDDSLKRRSGAKRSRPLILPLYRSASFRLNMEFVGPKRLLNEALHRPGHSRTASGNPTSLRRVSVEARGDRTPN</sequence>
<reference evidence="4" key="2">
    <citation type="submission" date="2020-04" db="EMBL/GenBank/DDBJ databases">
        <authorList>
            <consortium name="NCBI Genome Project"/>
        </authorList>
    </citation>
    <scope>NUCLEOTIDE SEQUENCE</scope>
    <source>
        <strain evidence="4">CBS 781.70</strain>
    </source>
</reference>
<dbReference type="AlphaFoldDB" id="A0A6G1G516"/>
<dbReference type="EMBL" id="ML975155">
    <property type="protein sequence ID" value="KAF1813167.1"/>
    <property type="molecule type" value="Genomic_DNA"/>
</dbReference>